<dbReference type="EMBL" id="JARPTC010000001">
    <property type="protein sequence ID" value="MDO7785829.1"/>
    <property type="molecule type" value="Genomic_DNA"/>
</dbReference>
<sequence>MIFTHLQSILNQSTKDYGNNWTHIQDQYEQILKRLLNEFNPNAKRILLLGAGNGNDLPLSFIEETFDYIEVVDIDKIALNRLLQKLKHKKKFSLKVCDFTGLDNCNSGIESLISEESIPEKVKLIEALQPNPSLKALSYDFDIVMNCNFSTQLLTPITPNLGELPQEIGKAFTYLSDKIHCQLFEQIKEHLKADGLLLHSSDVFELSGNRYGVNPAFKPLLSLINYQFDNLPEIVNVDQDEFNKLVMQGLNIIGSLLPQNFQTHYEHLTTFRGLWYFKKTPQEFKIYIVFLRVLRAVSL</sequence>
<dbReference type="InterPro" id="IPR029063">
    <property type="entry name" value="SAM-dependent_MTases_sf"/>
</dbReference>
<dbReference type="RefSeq" id="WP_304540463.1">
    <property type="nucleotide sequence ID" value="NZ_JARPTC010000001.1"/>
</dbReference>
<organism evidence="1 2">
    <name type="scientific">Desulforamulus aquiferis</name>
    <dbReference type="NCBI Taxonomy" id="1397668"/>
    <lineage>
        <taxon>Bacteria</taxon>
        <taxon>Bacillati</taxon>
        <taxon>Bacillota</taxon>
        <taxon>Clostridia</taxon>
        <taxon>Eubacteriales</taxon>
        <taxon>Peptococcaceae</taxon>
        <taxon>Desulforamulus</taxon>
    </lineage>
</organism>
<evidence type="ECO:0008006" key="3">
    <source>
        <dbReference type="Google" id="ProtNLM"/>
    </source>
</evidence>
<dbReference type="Proteomes" id="UP001172911">
    <property type="component" value="Unassembled WGS sequence"/>
</dbReference>
<reference evidence="1" key="2">
    <citation type="submission" date="2023-03" db="EMBL/GenBank/DDBJ databases">
        <authorList>
            <person name="Zhang Z."/>
        </authorList>
    </citation>
    <scope>NUCLEOTIDE SEQUENCE</scope>
    <source>
        <strain evidence="1">DSA</strain>
    </source>
</reference>
<proteinExistence type="predicted"/>
<evidence type="ECO:0000313" key="2">
    <source>
        <dbReference type="Proteomes" id="UP001172911"/>
    </source>
</evidence>
<name>A0AAW7Z9A3_9FIRM</name>
<keyword evidence="2" id="KW-1185">Reference proteome</keyword>
<gene>
    <name evidence="1" type="ORF">P6N53_01095</name>
</gene>
<evidence type="ECO:0000313" key="1">
    <source>
        <dbReference type="EMBL" id="MDO7785829.1"/>
    </source>
</evidence>
<dbReference type="Gene3D" id="3.40.50.150">
    <property type="entry name" value="Vaccinia Virus protein VP39"/>
    <property type="match status" value="1"/>
</dbReference>
<reference evidence="1" key="1">
    <citation type="journal article" date="2023" name="J. Hazard. Mater.">
        <title>Anaerobic biodegradation of pyrene and benzo[a]pyrene by a new sulfate-reducing Desulforamulus aquiferis strain DSA.</title>
        <authorList>
            <person name="Zhang Z."/>
            <person name="Sun J."/>
            <person name="Gong X."/>
            <person name="Wang C."/>
            <person name="Wang H."/>
        </authorList>
    </citation>
    <scope>NUCLEOTIDE SEQUENCE</scope>
    <source>
        <strain evidence="1">DSA</strain>
    </source>
</reference>
<dbReference type="SUPFAM" id="SSF53335">
    <property type="entry name" value="S-adenosyl-L-methionine-dependent methyltransferases"/>
    <property type="match status" value="1"/>
</dbReference>
<comment type="caution">
    <text evidence="1">The sequence shown here is derived from an EMBL/GenBank/DDBJ whole genome shotgun (WGS) entry which is preliminary data.</text>
</comment>
<dbReference type="AlphaFoldDB" id="A0AAW7Z9A3"/>
<accession>A0AAW7Z9A3</accession>
<protein>
    <recommendedName>
        <fullName evidence="3">Methyltransferase domain-containing protein</fullName>
    </recommendedName>
</protein>